<dbReference type="EMBL" id="ADNY01000066">
    <property type="protein sequence ID" value="EFG54803.1"/>
    <property type="molecule type" value="Genomic_DNA"/>
</dbReference>
<comment type="caution">
    <text evidence="2">The sequence shown here is derived from an EMBL/GenBank/DDBJ whole genome shotgun (WGS) entry which is preliminary data.</text>
</comment>
<keyword evidence="1" id="KW-1133">Transmembrane helix</keyword>
<reference evidence="2 3" key="1">
    <citation type="submission" date="2010-04" db="EMBL/GenBank/DDBJ databases">
        <authorList>
            <person name="Muzny D."/>
            <person name="Qin X."/>
            <person name="Deng J."/>
            <person name="Jiang H."/>
            <person name="Liu Y."/>
            <person name="Qu J."/>
            <person name="Song X.-Z."/>
            <person name="Zhang L."/>
            <person name="Thornton R."/>
            <person name="Coyle M."/>
            <person name="Francisco L."/>
            <person name="Jackson L."/>
            <person name="Javaid M."/>
            <person name="Korchina V."/>
            <person name="Kovar C."/>
            <person name="Mata R."/>
            <person name="Mathew T."/>
            <person name="Ngo R."/>
            <person name="Nguyen L."/>
            <person name="Nguyen N."/>
            <person name="Okwuonu G."/>
            <person name="Ongeri F."/>
            <person name="Pham C."/>
            <person name="Simmons D."/>
            <person name="Wilczek-Boney K."/>
            <person name="Hale W."/>
            <person name="Jakkamsetti A."/>
            <person name="Pham P."/>
            <person name="Ruth R."/>
            <person name="San Lucas F."/>
            <person name="Warren J."/>
            <person name="Zhang J."/>
            <person name="Zhao Z."/>
            <person name="Zhou C."/>
            <person name="Zhu D."/>
            <person name="Lee S."/>
            <person name="Bess C."/>
            <person name="Blankenburg K."/>
            <person name="Forbes L."/>
            <person name="Fu Q."/>
            <person name="Gubbala S."/>
            <person name="Hirani K."/>
            <person name="Jayaseelan J.C."/>
            <person name="Lara F."/>
            <person name="Munidasa M."/>
            <person name="Palculict T."/>
            <person name="Patil S."/>
            <person name="Pu L.-L."/>
            <person name="Saada N."/>
            <person name="Tang L."/>
            <person name="Weissenberger G."/>
            <person name="Zhu Y."/>
            <person name="Hemphill L."/>
            <person name="Shang Y."/>
            <person name="Youmans B."/>
            <person name="Ayvaz T."/>
            <person name="Ross M."/>
            <person name="Santibanez J."/>
            <person name="Aqrawi P."/>
            <person name="Gross S."/>
            <person name="Joshi V."/>
            <person name="Fowler G."/>
            <person name="Nazareth L."/>
            <person name="Reid J."/>
            <person name="Worley K."/>
            <person name="Petrosino J."/>
            <person name="Highlander S."/>
            <person name="Gibbs R."/>
        </authorList>
    </citation>
    <scope>NUCLEOTIDE SEQUENCE [LARGE SCALE GENOMIC DNA]</scope>
    <source>
        <strain evidence="2 3">DSM 11664</strain>
    </source>
</reference>
<proteinExistence type="predicted"/>
<keyword evidence="1" id="KW-0472">Membrane</keyword>
<accession>D4YVK7</accession>
<dbReference type="AlphaFoldDB" id="D4YVK7"/>
<keyword evidence="1" id="KW-0812">Transmembrane</keyword>
<feature type="transmembrane region" description="Helical" evidence="1">
    <location>
        <begin position="12"/>
        <end position="34"/>
    </location>
</feature>
<name>D4YVK7_9LACO</name>
<evidence type="ECO:0000313" key="2">
    <source>
        <dbReference type="EMBL" id="EFG54803.1"/>
    </source>
</evidence>
<protein>
    <submittedName>
        <fullName evidence="2">Uncharacterized protein</fullName>
    </submittedName>
</protein>
<gene>
    <name evidence="2" type="ORF">HMPREF0493_1568</name>
</gene>
<dbReference type="Proteomes" id="UP000004069">
    <property type="component" value="Unassembled WGS sequence"/>
</dbReference>
<keyword evidence="3" id="KW-1185">Reference proteome</keyword>
<sequence>MYGWYKYSFNLQVAMFIAGIVSALLFDGVLVKLITNLFDRILKPELA</sequence>
<evidence type="ECO:0000256" key="1">
    <source>
        <dbReference type="SAM" id="Phobius"/>
    </source>
</evidence>
<organism evidence="2 3">
    <name type="scientific">Lactobacillus amylolyticus DSM 11664</name>
    <dbReference type="NCBI Taxonomy" id="585524"/>
    <lineage>
        <taxon>Bacteria</taxon>
        <taxon>Bacillati</taxon>
        <taxon>Bacillota</taxon>
        <taxon>Bacilli</taxon>
        <taxon>Lactobacillales</taxon>
        <taxon>Lactobacillaceae</taxon>
        <taxon>Lactobacillus</taxon>
    </lineage>
</organism>
<evidence type="ECO:0000313" key="3">
    <source>
        <dbReference type="Proteomes" id="UP000004069"/>
    </source>
</evidence>